<evidence type="ECO:0000313" key="2">
    <source>
        <dbReference type="Proteomes" id="UP001516400"/>
    </source>
</evidence>
<gene>
    <name evidence="1" type="ORF">HHI36_007728</name>
</gene>
<evidence type="ECO:0000313" key="1">
    <source>
        <dbReference type="EMBL" id="KAL3268623.1"/>
    </source>
</evidence>
<organism evidence="1 2">
    <name type="scientific">Cryptolaemus montrouzieri</name>
    <dbReference type="NCBI Taxonomy" id="559131"/>
    <lineage>
        <taxon>Eukaryota</taxon>
        <taxon>Metazoa</taxon>
        <taxon>Ecdysozoa</taxon>
        <taxon>Arthropoda</taxon>
        <taxon>Hexapoda</taxon>
        <taxon>Insecta</taxon>
        <taxon>Pterygota</taxon>
        <taxon>Neoptera</taxon>
        <taxon>Endopterygota</taxon>
        <taxon>Coleoptera</taxon>
        <taxon>Polyphaga</taxon>
        <taxon>Cucujiformia</taxon>
        <taxon>Coccinelloidea</taxon>
        <taxon>Coccinellidae</taxon>
        <taxon>Scymninae</taxon>
        <taxon>Scymnini</taxon>
        <taxon>Cryptolaemus</taxon>
    </lineage>
</organism>
<dbReference type="Proteomes" id="UP001516400">
    <property type="component" value="Unassembled WGS sequence"/>
</dbReference>
<protein>
    <submittedName>
        <fullName evidence="1">Uncharacterized protein</fullName>
    </submittedName>
</protein>
<dbReference type="AlphaFoldDB" id="A0ABD2MQF6"/>
<reference evidence="1 2" key="1">
    <citation type="journal article" date="2021" name="BMC Biol.">
        <title>Horizontally acquired antibacterial genes associated with adaptive radiation of ladybird beetles.</title>
        <authorList>
            <person name="Li H.S."/>
            <person name="Tang X.F."/>
            <person name="Huang Y.H."/>
            <person name="Xu Z.Y."/>
            <person name="Chen M.L."/>
            <person name="Du X.Y."/>
            <person name="Qiu B.Y."/>
            <person name="Chen P.T."/>
            <person name="Zhang W."/>
            <person name="Slipinski A."/>
            <person name="Escalona H.E."/>
            <person name="Waterhouse R.M."/>
            <person name="Zwick A."/>
            <person name="Pang H."/>
        </authorList>
    </citation>
    <scope>NUCLEOTIDE SEQUENCE [LARGE SCALE GENOMIC DNA]</scope>
    <source>
        <strain evidence="1">SYSU2018</strain>
    </source>
</reference>
<name>A0ABD2MQF6_9CUCU</name>
<sequence>MIYDLKESSKAVVADRSDDDRREVQKLLTGMDIEPDELVKIVRVGKKNGRDGNSRPAKVVFSGPDKVAAILKNKKKIVESLTQKISIGPYQIPLQKKILSWLRQQIEDIEW</sequence>
<keyword evidence="2" id="KW-1185">Reference proteome</keyword>
<dbReference type="EMBL" id="JABFTP020000021">
    <property type="protein sequence ID" value="KAL3268623.1"/>
    <property type="molecule type" value="Genomic_DNA"/>
</dbReference>
<comment type="caution">
    <text evidence="1">The sequence shown here is derived from an EMBL/GenBank/DDBJ whole genome shotgun (WGS) entry which is preliminary data.</text>
</comment>
<proteinExistence type="predicted"/>
<accession>A0ABD2MQF6</accession>